<name>A0ABT9DP58_9BACI</name>
<dbReference type="InterPro" id="IPR041657">
    <property type="entry name" value="HTH_17"/>
</dbReference>
<proteinExistence type="predicted"/>
<evidence type="ECO:0000313" key="3">
    <source>
        <dbReference type="Proteomes" id="UP001177121"/>
    </source>
</evidence>
<dbReference type="EMBL" id="JAHBMK020000001">
    <property type="protein sequence ID" value="MDO8226442.1"/>
    <property type="molecule type" value="Genomic_DNA"/>
</dbReference>
<reference evidence="2" key="1">
    <citation type="submission" date="2023-07" db="EMBL/GenBank/DDBJ databases">
        <title>Biological control against Fusarium languescens, the causal agent of wilt in Jalapeno peppers, by a novel bacterial subspecies: Bacillus cabrialesii subsp. tritici TSO2.</title>
        <authorList>
            <person name="Montoya-Martinez A.C."/>
            <person name="Figueroa-Brambila K.M."/>
            <person name="Escalante-Beltran A."/>
            <person name="Lopez-Montoya N.D."/>
            <person name="Valenzuela-Ruiz V."/>
            <person name="Parra-Cota F.I."/>
            <person name="Estrada Alvarado M.I."/>
            <person name="De Los Santos Villalobos S."/>
        </authorList>
    </citation>
    <scope>NUCLEOTIDE SEQUENCE</scope>
    <source>
        <strain evidence="2">TSO2</strain>
    </source>
</reference>
<organism evidence="2 3">
    <name type="scientific">Bacillus cabrialesii subsp. tritici</name>
    <dbReference type="NCBI Taxonomy" id="2944916"/>
    <lineage>
        <taxon>Bacteria</taxon>
        <taxon>Bacillati</taxon>
        <taxon>Bacillota</taxon>
        <taxon>Bacilli</taxon>
        <taxon>Bacillales</taxon>
        <taxon>Bacillaceae</taxon>
        <taxon>Bacillus</taxon>
        <taxon>Bacillus cabrialesii</taxon>
    </lineage>
</organism>
<comment type="caution">
    <text evidence="2">The sequence shown here is derived from an EMBL/GenBank/DDBJ whole genome shotgun (WGS) entry which is preliminary data.</text>
</comment>
<protein>
    <submittedName>
        <fullName evidence="2">Helix-turn-helix domain-containing protein</fullName>
    </submittedName>
</protein>
<accession>A0ABT9DP58</accession>
<feature type="domain" description="Helix-turn-helix" evidence="1">
    <location>
        <begin position="11"/>
        <end position="59"/>
    </location>
</feature>
<evidence type="ECO:0000259" key="1">
    <source>
        <dbReference type="Pfam" id="PF12728"/>
    </source>
</evidence>
<dbReference type="Pfam" id="PF12728">
    <property type="entry name" value="HTH_17"/>
    <property type="match status" value="1"/>
</dbReference>
<dbReference type="RefSeq" id="WP_166849046.1">
    <property type="nucleotide sequence ID" value="NZ_JAHBMK020000001.1"/>
</dbReference>
<keyword evidence="3" id="KW-1185">Reference proteome</keyword>
<dbReference type="Proteomes" id="UP001177121">
    <property type="component" value="Unassembled WGS sequence"/>
</dbReference>
<gene>
    <name evidence="2" type="ORF">KHP33_016645</name>
</gene>
<sequence>MYEDIMNKPALDVEDVQNWLGIGRDQAYALCKSGKFHTVKIGRRIKIPTNGFMRWFNGQQD</sequence>
<evidence type="ECO:0000313" key="2">
    <source>
        <dbReference type="EMBL" id="MDO8226442.1"/>
    </source>
</evidence>